<evidence type="ECO:0000313" key="6">
    <source>
        <dbReference type="Proteomes" id="UP000030765"/>
    </source>
</evidence>
<keyword evidence="2" id="KW-0732">Signal</keyword>
<reference evidence="5" key="2">
    <citation type="submission" date="2020-05" db="UniProtKB">
        <authorList>
            <consortium name="EnsemblMetazoa"/>
        </authorList>
    </citation>
    <scope>IDENTIFICATION</scope>
</reference>
<feature type="domain" description="Chitin-binding type-2" evidence="3">
    <location>
        <begin position="832"/>
        <end position="891"/>
    </location>
</feature>
<dbReference type="SMART" id="SM00494">
    <property type="entry name" value="ChtBD2"/>
    <property type="match status" value="8"/>
</dbReference>
<dbReference type="GO" id="GO:0005576">
    <property type="term" value="C:extracellular region"/>
    <property type="evidence" value="ECO:0007669"/>
    <property type="project" value="InterPro"/>
</dbReference>
<feature type="domain" description="Chitin-binding type-2" evidence="3">
    <location>
        <begin position="361"/>
        <end position="422"/>
    </location>
</feature>
<name>A0A084VLT3_ANOSI</name>
<evidence type="ECO:0000256" key="2">
    <source>
        <dbReference type="SAM" id="SignalP"/>
    </source>
</evidence>
<dbReference type="PANTHER" id="PTHR20987:SF0">
    <property type="entry name" value="CHITIN-BINDING TYPE-2 DOMAIN-CONTAINING PROTEIN-RELATED"/>
    <property type="match status" value="1"/>
</dbReference>
<feature type="signal peptide" evidence="2">
    <location>
        <begin position="1"/>
        <end position="25"/>
    </location>
</feature>
<feature type="domain" description="Chitin-binding type-2" evidence="3">
    <location>
        <begin position="746"/>
        <end position="807"/>
    </location>
</feature>
<proteinExistence type="predicted"/>
<feature type="region of interest" description="Disordered" evidence="1">
    <location>
        <begin position="425"/>
        <end position="645"/>
    </location>
</feature>
<dbReference type="EMBL" id="ATLV01014551">
    <property type="status" value="NOT_ANNOTATED_CDS"/>
    <property type="molecule type" value="Genomic_DNA"/>
</dbReference>
<dbReference type="OrthoDB" id="7744598at2759"/>
<sequence length="891" mass="94213">MRRSMHKVLVVIWIVLQTLVGRSATQPNFSYVGRMTREYAACAGAGRMPNSAAESCETYFLCAVNADGMLTVALAHCPLGTVFSPDKLQCVSESAYACPEASAVAKVAPVDEGVPALMADEPVEFQCEQVGRYVNPESVDCKTYYLCTRSPEGVLLLYVASCPGETVFSPELATCVASPPGTCSYVPQTTESPGDPTMVPAITTTQATPFVCPGVGRFPNALSTDCSAYYLCIYNANEVLIAIPGICTQGMAFSPEANQCVGLETYTCPTATTDPSVTTTMAASPFVCPGVGRFPNAQSTDCSAYYLCIYNANEVLIAIPGICAQGMAFSPEANQCVGLETYTCPTATTDPSITTTMAALPFVCPGVGRFPNAQSTDCSAYYLCIYNANEVLIAIPGICAQGMAFSPEAGQCIASETYTCPAATTEPSVTTTMEPSTVSEPATTVEASQSTTEPATTTTEEPTTTEESTASTEEPTTTEESTATTEEPTTTEESTASTEEPTTTEESTATTEEPTTTEESTASTEEPTTTEESTATTEEPTTTEESTATTEEPTTTEESTATTEEPTTTEESTATTEEPTTTEESTATTEEPTTTEESTATTTTTELPTEDSNGEETTTAEPASTTLGSIDGSITPGASTEVPTTPKPFVCLEEGRYPDPDAIACESYMLCVPNSIGTLTAVRFPCPETAIFSEAIRMCVSASTYSCGRVPPTEPTSTTTPPIDTTITTVANTLPTTSVTPLVPRPFVCPSYGRHANPDSIYCKSYYLCLPDTSNQLYAIELSCPKGSIFREAELRCVPADEYTCVPASTTTTTPTTTTTTAPTTTTTERPVPQCLSAGKFPATQFLDCQSYIYCIRLATGGFLQNVFRCPAGTLFDEEKLSCSTSYVCPR</sequence>
<dbReference type="EMBL" id="KE524974">
    <property type="protein sequence ID" value="KFB38927.1"/>
    <property type="molecule type" value="Genomic_DNA"/>
</dbReference>
<dbReference type="SUPFAM" id="SSF57625">
    <property type="entry name" value="Invertebrate chitin-binding proteins"/>
    <property type="match status" value="8"/>
</dbReference>
<gene>
    <name evidence="4" type="ORF">ZHAS_00006249</name>
</gene>
<dbReference type="VEuPathDB" id="VectorBase:ASIC006249"/>
<feature type="compositionally biased region" description="Low complexity" evidence="1">
    <location>
        <begin position="450"/>
        <end position="606"/>
    </location>
</feature>
<feature type="chain" id="PRO_5001783683" description="Chitin-binding type-2 domain-containing protein" evidence="2">
    <location>
        <begin position="26"/>
        <end position="891"/>
    </location>
</feature>
<dbReference type="Pfam" id="PF01607">
    <property type="entry name" value="CBM_14"/>
    <property type="match status" value="6"/>
</dbReference>
<dbReference type="OMA" id="SAYYLCI"/>
<feature type="compositionally biased region" description="Low complexity" evidence="1">
    <location>
        <begin position="615"/>
        <end position="626"/>
    </location>
</feature>
<dbReference type="InterPro" id="IPR036508">
    <property type="entry name" value="Chitin-bd_dom_sf"/>
</dbReference>
<feature type="domain" description="Chitin-binding type-2" evidence="3">
    <location>
        <begin position="124"/>
        <end position="185"/>
    </location>
</feature>
<dbReference type="PROSITE" id="PS50940">
    <property type="entry name" value="CHIT_BIND_II"/>
    <property type="match status" value="8"/>
</dbReference>
<dbReference type="Gene3D" id="2.170.140.10">
    <property type="entry name" value="Chitin binding domain"/>
    <property type="match status" value="8"/>
</dbReference>
<reference evidence="4 6" key="1">
    <citation type="journal article" date="2014" name="BMC Genomics">
        <title>Genome sequence of Anopheles sinensis provides insight into genetics basis of mosquito competence for malaria parasites.</title>
        <authorList>
            <person name="Zhou D."/>
            <person name="Zhang D."/>
            <person name="Ding G."/>
            <person name="Shi L."/>
            <person name="Hou Q."/>
            <person name="Ye Y."/>
            <person name="Xu Y."/>
            <person name="Zhou H."/>
            <person name="Xiong C."/>
            <person name="Li S."/>
            <person name="Yu J."/>
            <person name="Hong S."/>
            <person name="Yu X."/>
            <person name="Zou P."/>
            <person name="Chen C."/>
            <person name="Chang X."/>
            <person name="Wang W."/>
            <person name="Lv Y."/>
            <person name="Sun Y."/>
            <person name="Ma L."/>
            <person name="Shen B."/>
            <person name="Zhu C."/>
        </authorList>
    </citation>
    <scope>NUCLEOTIDE SEQUENCE [LARGE SCALE GENOMIC DNA]</scope>
</reference>
<feature type="domain" description="Chitin-binding type-2" evidence="3">
    <location>
        <begin position="285"/>
        <end position="346"/>
    </location>
</feature>
<feature type="domain" description="Chitin-binding type-2" evidence="3">
    <location>
        <begin position="39"/>
        <end position="100"/>
    </location>
</feature>
<dbReference type="InterPro" id="IPR002557">
    <property type="entry name" value="Chitin-bd_dom"/>
</dbReference>
<dbReference type="STRING" id="74873.A0A084VLT3"/>
<evidence type="ECO:0000256" key="1">
    <source>
        <dbReference type="SAM" id="MobiDB-lite"/>
    </source>
</evidence>
<dbReference type="EnsemblMetazoa" id="ASIC006249-RA">
    <property type="protein sequence ID" value="ASIC006249-PA"/>
    <property type="gene ID" value="ASIC006249"/>
</dbReference>
<dbReference type="PANTHER" id="PTHR20987">
    <property type="entry name" value="CHITIN-BINDING TYPE-2 DOMAIN-CONTAINING PROTEIN-RELATED"/>
    <property type="match status" value="1"/>
</dbReference>
<feature type="compositionally biased region" description="Polar residues" evidence="1">
    <location>
        <begin position="425"/>
        <end position="449"/>
    </location>
</feature>
<protein>
    <recommendedName>
        <fullName evidence="3">Chitin-binding type-2 domain-containing protein</fullName>
    </recommendedName>
</protein>
<dbReference type="Proteomes" id="UP000030765">
    <property type="component" value="Unassembled WGS sequence"/>
</dbReference>
<evidence type="ECO:0000259" key="3">
    <source>
        <dbReference type="PROSITE" id="PS50940"/>
    </source>
</evidence>
<evidence type="ECO:0000313" key="5">
    <source>
        <dbReference type="EnsemblMetazoa" id="ASIC006249-PA"/>
    </source>
</evidence>
<feature type="domain" description="Chitin-binding type-2" evidence="3">
    <location>
        <begin position="209"/>
        <end position="270"/>
    </location>
</feature>
<dbReference type="AlphaFoldDB" id="A0A084VLT3"/>
<evidence type="ECO:0000313" key="4">
    <source>
        <dbReference type="EMBL" id="KFB38927.1"/>
    </source>
</evidence>
<keyword evidence="6" id="KW-1185">Reference proteome</keyword>
<dbReference type="VEuPathDB" id="VectorBase:ASIS015489"/>
<dbReference type="GO" id="GO:0008061">
    <property type="term" value="F:chitin binding"/>
    <property type="evidence" value="ECO:0007669"/>
    <property type="project" value="InterPro"/>
</dbReference>
<feature type="domain" description="Chitin-binding type-2" evidence="3">
    <location>
        <begin position="648"/>
        <end position="709"/>
    </location>
</feature>
<accession>A0A084VLT3</accession>
<organism evidence="4">
    <name type="scientific">Anopheles sinensis</name>
    <name type="common">Mosquito</name>
    <dbReference type="NCBI Taxonomy" id="74873"/>
    <lineage>
        <taxon>Eukaryota</taxon>
        <taxon>Metazoa</taxon>
        <taxon>Ecdysozoa</taxon>
        <taxon>Arthropoda</taxon>
        <taxon>Hexapoda</taxon>
        <taxon>Insecta</taxon>
        <taxon>Pterygota</taxon>
        <taxon>Neoptera</taxon>
        <taxon>Endopterygota</taxon>
        <taxon>Diptera</taxon>
        <taxon>Nematocera</taxon>
        <taxon>Culicoidea</taxon>
        <taxon>Culicidae</taxon>
        <taxon>Anophelinae</taxon>
        <taxon>Anopheles</taxon>
    </lineage>
</organism>